<keyword evidence="2" id="KW-1185">Reference proteome</keyword>
<sequence>MTENAGETTPLKPQLYMDATGQTWFSAAVDELDTLQDFFKGENNEDRQYLDLGCGTGDITRGGLLPRCLPCRRIVAVDVSEHMVDYARTNFPHPKITYDVLDIVGDGVPEFVKRYGQFERVCSLFCFNWVKDQEKAFKNVADLMKPGGKGFFRFYAASPHMRFRRKLATMDPWKKYAEICEACIPPSVTLVGKEALLSHVSGLLKAANLTPVICEVRQETPTYYTSLDHLIQELMNMNPMRNYLTKQEEALLLKDPHRTLPKILPNIPYTTPGTKPGRITTTFTTPGLTYSQAAKGQGGYAQVVQRGPAPLKVAVATQTSFLDYGKPRQSPTPQLKIQLPGRALSAGGSADPPGQSANTRAPAGKQPQPSYVEGTQAASQDQNGPAATATAPPPQSPSREKGRHSRPHSLDRASSKERHGSRVAPAAPKGKERVSLGDALPSTSSASLAGSGRGRGLSPHSSSLPKPAAKASPQEVEAMDEGTEVSIHASDRDDMDWQTPKSKQKKKNLSSPQSNDVDLMLP</sequence>
<evidence type="ECO:0000313" key="1">
    <source>
        <dbReference type="EMBL" id="KAG0440283.1"/>
    </source>
</evidence>
<reference evidence="1 2" key="1">
    <citation type="journal article" date="2020" name="Cell">
        <title>Large-Scale Comparative Analyses of Tick Genomes Elucidate Their Genetic Diversity and Vector Capacities.</title>
        <authorList>
            <consortium name="Tick Genome and Microbiome Consortium (TIGMIC)"/>
            <person name="Jia N."/>
            <person name="Wang J."/>
            <person name="Shi W."/>
            <person name="Du L."/>
            <person name="Sun Y."/>
            <person name="Zhan W."/>
            <person name="Jiang J.F."/>
            <person name="Wang Q."/>
            <person name="Zhang B."/>
            <person name="Ji P."/>
            <person name="Bell-Sakyi L."/>
            <person name="Cui X.M."/>
            <person name="Yuan T.T."/>
            <person name="Jiang B.G."/>
            <person name="Yang W.F."/>
            <person name="Lam T.T."/>
            <person name="Chang Q.C."/>
            <person name="Ding S.J."/>
            <person name="Wang X.J."/>
            <person name="Zhu J.G."/>
            <person name="Ruan X.D."/>
            <person name="Zhao L."/>
            <person name="Wei J.T."/>
            <person name="Ye R.Z."/>
            <person name="Que T.C."/>
            <person name="Du C.H."/>
            <person name="Zhou Y.H."/>
            <person name="Cheng J.X."/>
            <person name="Dai P.F."/>
            <person name="Guo W.B."/>
            <person name="Han X.H."/>
            <person name="Huang E.J."/>
            <person name="Li L.F."/>
            <person name="Wei W."/>
            <person name="Gao Y.C."/>
            <person name="Liu J.Z."/>
            <person name="Shao H.Z."/>
            <person name="Wang X."/>
            <person name="Wang C.C."/>
            <person name="Yang T.C."/>
            <person name="Huo Q.B."/>
            <person name="Li W."/>
            <person name="Chen H.Y."/>
            <person name="Chen S.E."/>
            <person name="Zhou L.G."/>
            <person name="Ni X.B."/>
            <person name="Tian J.H."/>
            <person name="Sheng Y."/>
            <person name="Liu T."/>
            <person name="Pan Y.S."/>
            <person name="Xia L.Y."/>
            <person name="Li J."/>
            <person name="Zhao F."/>
            <person name="Cao W.C."/>
        </authorList>
    </citation>
    <scope>NUCLEOTIDE SEQUENCE [LARGE SCALE GENOMIC DNA]</scope>
    <source>
        <strain evidence="1">Iper-2018</strain>
    </source>
</reference>
<dbReference type="Proteomes" id="UP000805193">
    <property type="component" value="Unassembled WGS sequence"/>
</dbReference>
<proteinExistence type="predicted"/>
<gene>
    <name evidence="1" type="ORF">HPB47_016349</name>
</gene>
<protein>
    <submittedName>
        <fullName evidence="1">Uncharacterized protein</fullName>
    </submittedName>
</protein>
<evidence type="ECO:0000313" key="2">
    <source>
        <dbReference type="Proteomes" id="UP000805193"/>
    </source>
</evidence>
<dbReference type="EMBL" id="JABSTQ010005059">
    <property type="protein sequence ID" value="KAG0440283.1"/>
    <property type="molecule type" value="Genomic_DNA"/>
</dbReference>
<name>A0AC60QTJ7_IXOPE</name>
<comment type="caution">
    <text evidence="1">The sequence shown here is derived from an EMBL/GenBank/DDBJ whole genome shotgun (WGS) entry which is preliminary data.</text>
</comment>
<organism evidence="1 2">
    <name type="scientific">Ixodes persulcatus</name>
    <name type="common">Taiga tick</name>
    <dbReference type="NCBI Taxonomy" id="34615"/>
    <lineage>
        <taxon>Eukaryota</taxon>
        <taxon>Metazoa</taxon>
        <taxon>Ecdysozoa</taxon>
        <taxon>Arthropoda</taxon>
        <taxon>Chelicerata</taxon>
        <taxon>Arachnida</taxon>
        <taxon>Acari</taxon>
        <taxon>Parasitiformes</taxon>
        <taxon>Ixodida</taxon>
        <taxon>Ixodoidea</taxon>
        <taxon>Ixodidae</taxon>
        <taxon>Ixodinae</taxon>
        <taxon>Ixodes</taxon>
    </lineage>
</organism>
<accession>A0AC60QTJ7</accession>